<keyword evidence="2" id="KW-1185">Reference proteome</keyword>
<dbReference type="Proteomes" id="UP000076078">
    <property type="component" value="Unassembled WGS sequence"/>
</dbReference>
<sequence length="408" mass="46514">MDFNNINLKLESEKSEDVLNGLEIICKIIKPQLNINGLNVDRIINFLVSGNSDLDQIRYRSLCVIVDLVMNIDTQSLDILFDKGLVMVSLKMLENSQEIGLTEKLIPLLNVYLHRGTKSTSKYRDLISDHLPLLNRLVNSGSSQSHKLTNRQLVSNLLPSFYKGSSLTVDQFRLILPILIDNLNLGGNSPVFSSSLEFFVRMSKYTIPGEIMQILLSSHLIHKIVNESSLIFPQCDSAFLLLMQRLLSQSNEFIYNNLIMILCNTSLYSSIFRANINTKIHAIPFICQSITRLPQLVLKSFILVGLLNYLVEMFSVYQSCTSPISYLVALEHLLHYDSQLEIHFIKMEFTVLGLPEKLIHQDKRTQDPQQIQKLIEIQKYFNLIELSDKPNSSSSSSIDQLNFNKLSI</sequence>
<dbReference type="EMBL" id="LODT01000046">
    <property type="protein sequence ID" value="KYQ88917.1"/>
    <property type="molecule type" value="Genomic_DNA"/>
</dbReference>
<organism evidence="1 2">
    <name type="scientific">Tieghemostelium lacteum</name>
    <name type="common">Slime mold</name>
    <name type="synonym">Dictyostelium lacteum</name>
    <dbReference type="NCBI Taxonomy" id="361077"/>
    <lineage>
        <taxon>Eukaryota</taxon>
        <taxon>Amoebozoa</taxon>
        <taxon>Evosea</taxon>
        <taxon>Eumycetozoa</taxon>
        <taxon>Dictyostelia</taxon>
        <taxon>Dictyosteliales</taxon>
        <taxon>Raperosteliaceae</taxon>
        <taxon>Tieghemostelium</taxon>
    </lineage>
</organism>
<dbReference type="AlphaFoldDB" id="A0A151Z4S0"/>
<name>A0A151Z4S0_TIELA</name>
<dbReference type="SUPFAM" id="SSF48371">
    <property type="entry name" value="ARM repeat"/>
    <property type="match status" value="1"/>
</dbReference>
<evidence type="ECO:0000313" key="2">
    <source>
        <dbReference type="Proteomes" id="UP000076078"/>
    </source>
</evidence>
<accession>A0A151Z4S0</accession>
<comment type="caution">
    <text evidence="1">The sequence shown here is derived from an EMBL/GenBank/DDBJ whole genome shotgun (WGS) entry which is preliminary data.</text>
</comment>
<evidence type="ECO:0000313" key="1">
    <source>
        <dbReference type="EMBL" id="KYQ88917.1"/>
    </source>
</evidence>
<dbReference type="InParanoid" id="A0A151Z4S0"/>
<gene>
    <name evidence="1" type="ORF">DLAC_10498</name>
</gene>
<proteinExistence type="predicted"/>
<reference evidence="1 2" key="1">
    <citation type="submission" date="2015-12" db="EMBL/GenBank/DDBJ databases">
        <title>Dictyostelia acquired genes for synthesis and detection of signals that induce cell-type specialization by lateral gene transfer from prokaryotes.</title>
        <authorList>
            <person name="Gloeckner G."/>
            <person name="Schaap P."/>
        </authorList>
    </citation>
    <scope>NUCLEOTIDE SEQUENCE [LARGE SCALE GENOMIC DNA]</scope>
    <source>
        <strain evidence="1 2">TK</strain>
    </source>
</reference>
<protein>
    <submittedName>
        <fullName evidence="1">Uncharacterized protein</fullName>
    </submittedName>
</protein>
<dbReference type="InterPro" id="IPR016024">
    <property type="entry name" value="ARM-type_fold"/>
</dbReference>